<evidence type="ECO:0000313" key="3">
    <source>
        <dbReference type="EMBL" id="SFI89852.1"/>
    </source>
</evidence>
<dbReference type="InterPro" id="IPR011049">
    <property type="entry name" value="Serralysin-like_metalloprot_C"/>
</dbReference>
<dbReference type="GO" id="GO:0005576">
    <property type="term" value="C:extracellular region"/>
    <property type="evidence" value="ECO:0007669"/>
    <property type="project" value="UniProtKB-SubCell"/>
</dbReference>
<keyword evidence="2" id="KW-0964">Secreted</keyword>
<name>A0A1I3LYR3_9RHOB</name>
<evidence type="ECO:0000313" key="4">
    <source>
        <dbReference type="Proteomes" id="UP000199377"/>
    </source>
</evidence>
<dbReference type="PRINTS" id="PR00313">
    <property type="entry name" value="CABNDNGRPT"/>
</dbReference>
<dbReference type="PROSITE" id="PS00330">
    <property type="entry name" value="HEMOLYSIN_CALCIUM"/>
    <property type="match status" value="1"/>
</dbReference>
<dbReference type="PANTHER" id="PTHR38340">
    <property type="entry name" value="S-LAYER PROTEIN"/>
    <property type="match status" value="1"/>
</dbReference>
<dbReference type="Gene3D" id="2.150.10.10">
    <property type="entry name" value="Serralysin-like metalloprotease, C-terminal"/>
    <property type="match status" value="1"/>
</dbReference>
<dbReference type="InterPro" id="IPR001343">
    <property type="entry name" value="Hemolysn_Ca-bd"/>
</dbReference>
<dbReference type="STRING" id="1114924.SAMN05216258_110235"/>
<dbReference type="InterPro" id="IPR018511">
    <property type="entry name" value="Hemolysin-typ_Ca-bd_CS"/>
</dbReference>
<sequence>MAKVKVRYTKGWDISLQEFMEELGNILLGDGTQNSSSKVTIRYDDTVTILTGSGININGRGAGTVDTWKTSVDGKLAVTISNADFSVRSLISAIKGEDSGSDIRAFEKYFLKNFSWNYVGNDVADIARPGDKTSDGYPVDFEGADVFDLRGGADKVGGGRGNDLLKGGDGKDQLWGEEGKDKLFGQAGNDRLWGGDANDLLDGGASNDALWGGGGNDKFRFVKAFGRDVVKDFGDGDVLDLRKTAAPGGFNKLMKSADDTRAGLVLDLDGGRILLAGVEKADLDASDVLL</sequence>
<dbReference type="SUPFAM" id="SSF51120">
    <property type="entry name" value="beta-Roll"/>
    <property type="match status" value="1"/>
</dbReference>
<evidence type="ECO:0000256" key="1">
    <source>
        <dbReference type="ARBA" id="ARBA00004613"/>
    </source>
</evidence>
<evidence type="ECO:0000256" key="2">
    <source>
        <dbReference type="ARBA" id="ARBA00022525"/>
    </source>
</evidence>
<dbReference type="Pfam" id="PF00353">
    <property type="entry name" value="HemolysinCabind"/>
    <property type="match status" value="1"/>
</dbReference>
<dbReference type="Proteomes" id="UP000199377">
    <property type="component" value="Unassembled WGS sequence"/>
</dbReference>
<dbReference type="AlphaFoldDB" id="A0A1I3LYR3"/>
<proteinExistence type="predicted"/>
<dbReference type="EMBL" id="FOQH01000010">
    <property type="protein sequence ID" value="SFI89852.1"/>
    <property type="molecule type" value="Genomic_DNA"/>
</dbReference>
<gene>
    <name evidence="3" type="ORF">SAMN05216258_110235</name>
</gene>
<dbReference type="PANTHER" id="PTHR38340:SF1">
    <property type="entry name" value="S-LAYER PROTEIN"/>
    <property type="match status" value="1"/>
</dbReference>
<dbReference type="GO" id="GO:0005509">
    <property type="term" value="F:calcium ion binding"/>
    <property type="evidence" value="ECO:0007669"/>
    <property type="project" value="InterPro"/>
</dbReference>
<reference evidence="3 4" key="1">
    <citation type="submission" date="2016-10" db="EMBL/GenBank/DDBJ databases">
        <authorList>
            <person name="de Groot N.N."/>
        </authorList>
    </citation>
    <scope>NUCLEOTIDE SEQUENCE [LARGE SCALE GENOMIC DNA]</scope>
    <source>
        <strain evidence="3 4">CGMCC 1.11030</strain>
    </source>
</reference>
<organism evidence="3 4">
    <name type="scientific">Albimonas pacifica</name>
    <dbReference type="NCBI Taxonomy" id="1114924"/>
    <lineage>
        <taxon>Bacteria</taxon>
        <taxon>Pseudomonadati</taxon>
        <taxon>Pseudomonadota</taxon>
        <taxon>Alphaproteobacteria</taxon>
        <taxon>Rhodobacterales</taxon>
        <taxon>Paracoccaceae</taxon>
        <taxon>Albimonas</taxon>
    </lineage>
</organism>
<accession>A0A1I3LYR3</accession>
<comment type="subcellular location">
    <subcellularLocation>
        <location evidence="1">Secreted</location>
    </subcellularLocation>
</comment>
<dbReference type="InterPro" id="IPR050557">
    <property type="entry name" value="RTX_toxin/Mannuronan_C5-epim"/>
</dbReference>
<protein>
    <submittedName>
        <fullName evidence="3">Hemolysin-type calcium-binding repeat-containing protein</fullName>
    </submittedName>
</protein>
<keyword evidence="4" id="KW-1185">Reference proteome</keyword>